<dbReference type="Proteomes" id="UP000823388">
    <property type="component" value="Chromosome 5N"/>
</dbReference>
<evidence type="ECO:0000313" key="2">
    <source>
        <dbReference type="EMBL" id="KAG2590096.1"/>
    </source>
</evidence>
<accession>A0A8T0RZV0</accession>
<sequence length="148" mass="15958">MSDPRYPYSRGFARRRRRAAAAAPRYSDFEVDLIAARYAAAPPPPPYPSSADASAFDSHVGAFDSLVGAFDSPVGAFDSHFGAFDSHAGAGDPREVRAAISLFRLCKSFPLCVHRQCCCILADAWAGLGNLFLFLFVVTVVYGRMAAC</sequence>
<keyword evidence="1" id="KW-0812">Transmembrane</keyword>
<keyword evidence="1" id="KW-1133">Transmembrane helix</keyword>
<evidence type="ECO:0000256" key="1">
    <source>
        <dbReference type="SAM" id="Phobius"/>
    </source>
</evidence>
<proteinExistence type="predicted"/>
<keyword evidence="1" id="KW-0472">Membrane</keyword>
<feature type="transmembrane region" description="Helical" evidence="1">
    <location>
        <begin position="124"/>
        <end position="143"/>
    </location>
</feature>
<name>A0A8T0RZV0_PANVG</name>
<protein>
    <submittedName>
        <fullName evidence="2">Uncharacterized protein</fullName>
    </submittedName>
</protein>
<evidence type="ECO:0000313" key="3">
    <source>
        <dbReference type="Proteomes" id="UP000823388"/>
    </source>
</evidence>
<dbReference type="AlphaFoldDB" id="A0A8T0RZV0"/>
<reference evidence="2" key="1">
    <citation type="submission" date="2020-05" db="EMBL/GenBank/DDBJ databases">
        <title>WGS assembly of Panicum virgatum.</title>
        <authorList>
            <person name="Lovell J.T."/>
            <person name="Jenkins J."/>
            <person name="Shu S."/>
            <person name="Juenger T.E."/>
            <person name="Schmutz J."/>
        </authorList>
    </citation>
    <scope>NUCLEOTIDE SEQUENCE</scope>
    <source>
        <strain evidence="2">AP13</strain>
    </source>
</reference>
<organism evidence="2 3">
    <name type="scientific">Panicum virgatum</name>
    <name type="common">Blackwell switchgrass</name>
    <dbReference type="NCBI Taxonomy" id="38727"/>
    <lineage>
        <taxon>Eukaryota</taxon>
        <taxon>Viridiplantae</taxon>
        <taxon>Streptophyta</taxon>
        <taxon>Embryophyta</taxon>
        <taxon>Tracheophyta</taxon>
        <taxon>Spermatophyta</taxon>
        <taxon>Magnoliopsida</taxon>
        <taxon>Liliopsida</taxon>
        <taxon>Poales</taxon>
        <taxon>Poaceae</taxon>
        <taxon>PACMAD clade</taxon>
        <taxon>Panicoideae</taxon>
        <taxon>Panicodae</taxon>
        <taxon>Paniceae</taxon>
        <taxon>Panicinae</taxon>
        <taxon>Panicum</taxon>
        <taxon>Panicum sect. Hiantes</taxon>
    </lineage>
</organism>
<dbReference type="EMBL" id="CM029046">
    <property type="protein sequence ID" value="KAG2590096.1"/>
    <property type="molecule type" value="Genomic_DNA"/>
</dbReference>
<comment type="caution">
    <text evidence="2">The sequence shown here is derived from an EMBL/GenBank/DDBJ whole genome shotgun (WGS) entry which is preliminary data.</text>
</comment>
<keyword evidence="3" id="KW-1185">Reference proteome</keyword>
<gene>
    <name evidence="2" type="ORF">PVAP13_5NG333601</name>
</gene>